<organism evidence="9 10">
    <name type="scientific">Micavibrio aeruginosavorus</name>
    <dbReference type="NCBI Taxonomy" id="349221"/>
    <lineage>
        <taxon>Bacteria</taxon>
        <taxon>Pseudomonadati</taxon>
        <taxon>Bdellovibrionota</taxon>
        <taxon>Bdellovibrionia</taxon>
        <taxon>Bdellovibrionales</taxon>
        <taxon>Pseudobdellovibrionaceae</taxon>
        <taxon>Micavibrio</taxon>
    </lineage>
</organism>
<dbReference type="InterPro" id="IPR042176">
    <property type="entry name" value="Pantoate_ligase_C"/>
</dbReference>
<evidence type="ECO:0000256" key="7">
    <source>
        <dbReference type="ARBA" id="ARBA00048258"/>
    </source>
</evidence>
<dbReference type="Gene3D" id="3.30.1300.10">
    <property type="entry name" value="Pantoate-beta-alanine ligase, C-terminal domain"/>
    <property type="match status" value="1"/>
</dbReference>
<dbReference type="PANTHER" id="PTHR21299:SF1">
    <property type="entry name" value="PANTOATE--BETA-ALANINE LIGASE"/>
    <property type="match status" value="1"/>
</dbReference>
<evidence type="ECO:0000256" key="8">
    <source>
        <dbReference type="NCBIfam" id="TIGR00018"/>
    </source>
</evidence>
<evidence type="ECO:0000256" key="4">
    <source>
        <dbReference type="ARBA" id="ARBA00022655"/>
    </source>
</evidence>
<dbReference type="FunFam" id="3.40.50.620:FF:000013">
    <property type="entry name" value="Pantothenate synthetase"/>
    <property type="match status" value="1"/>
</dbReference>
<dbReference type="CDD" id="cd00560">
    <property type="entry name" value="PanC"/>
    <property type="match status" value="1"/>
</dbReference>
<evidence type="ECO:0000256" key="6">
    <source>
        <dbReference type="ARBA" id="ARBA00022840"/>
    </source>
</evidence>
<accession>A0A2W5HLT3</accession>
<gene>
    <name evidence="9" type="ORF">DI586_03045</name>
</gene>
<dbReference type="GO" id="GO:0015940">
    <property type="term" value="P:pantothenate biosynthetic process"/>
    <property type="evidence" value="ECO:0007669"/>
    <property type="project" value="UniProtKB-UniRule"/>
</dbReference>
<feature type="non-terminal residue" evidence="9">
    <location>
        <position position="225"/>
    </location>
</feature>
<evidence type="ECO:0000256" key="1">
    <source>
        <dbReference type="ARBA" id="ARBA00004990"/>
    </source>
</evidence>
<dbReference type="EMBL" id="QFOT01000020">
    <property type="protein sequence ID" value="PZP56602.1"/>
    <property type="molecule type" value="Genomic_DNA"/>
</dbReference>
<comment type="pathway">
    <text evidence="1">Cofactor biosynthesis; (R)-pantothenate biosynthesis; (R)-pantothenate from (R)-pantoate and beta-alanine: step 1/1.</text>
</comment>
<comment type="caution">
    <text evidence="9">The sequence shown here is derived from an EMBL/GenBank/DDBJ whole genome shotgun (WGS) entry which is preliminary data.</text>
</comment>
<dbReference type="NCBIfam" id="TIGR00018">
    <property type="entry name" value="panC"/>
    <property type="match status" value="1"/>
</dbReference>
<evidence type="ECO:0000313" key="9">
    <source>
        <dbReference type="EMBL" id="PZP56602.1"/>
    </source>
</evidence>
<dbReference type="Proteomes" id="UP000249739">
    <property type="component" value="Unassembled WGS sequence"/>
</dbReference>
<keyword evidence="5" id="KW-0547">Nucleotide-binding</keyword>
<dbReference type="HAMAP" id="MF_00158">
    <property type="entry name" value="PanC"/>
    <property type="match status" value="1"/>
</dbReference>
<reference evidence="9 10" key="1">
    <citation type="submission" date="2017-08" db="EMBL/GenBank/DDBJ databases">
        <title>Infants hospitalized years apart are colonized by the same room-sourced microbial strains.</title>
        <authorList>
            <person name="Brooks B."/>
            <person name="Olm M.R."/>
            <person name="Firek B.A."/>
            <person name="Baker R."/>
            <person name="Thomas B.C."/>
            <person name="Morowitz M.J."/>
            <person name="Banfield J.F."/>
        </authorList>
    </citation>
    <scope>NUCLEOTIDE SEQUENCE [LARGE SCALE GENOMIC DNA]</scope>
    <source>
        <strain evidence="9">S2_006_000_R2_64</strain>
    </source>
</reference>
<comment type="similarity">
    <text evidence="2">Belongs to the pantothenate synthetase family.</text>
</comment>
<dbReference type="GO" id="GO:0005829">
    <property type="term" value="C:cytosol"/>
    <property type="evidence" value="ECO:0007669"/>
    <property type="project" value="TreeGrafter"/>
</dbReference>
<dbReference type="EC" id="6.3.2.1" evidence="8"/>
<dbReference type="InterPro" id="IPR014729">
    <property type="entry name" value="Rossmann-like_a/b/a_fold"/>
</dbReference>
<dbReference type="AlphaFoldDB" id="A0A2W5HLT3"/>
<dbReference type="Pfam" id="PF02569">
    <property type="entry name" value="Pantoate_ligase"/>
    <property type="match status" value="1"/>
</dbReference>
<evidence type="ECO:0000313" key="10">
    <source>
        <dbReference type="Proteomes" id="UP000249739"/>
    </source>
</evidence>
<evidence type="ECO:0000256" key="5">
    <source>
        <dbReference type="ARBA" id="ARBA00022741"/>
    </source>
</evidence>
<dbReference type="Gene3D" id="3.40.50.620">
    <property type="entry name" value="HUPs"/>
    <property type="match status" value="1"/>
</dbReference>
<keyword evidence="6" id="KW-0067">ATP-binding</keyword>
<dbReference type="InterPro" id="IPR003721">
    <property type="entry name" value="Pantoate_ligase"/>
</dbReference>
<sequence>MIRLHNFEELQAYAGAEDSVLGLVPTMGALHEGHLHLAQIALADSDRVIVTIFVNPKQFAPHEDLAKYPRTLEADMEKLAAIGVHAVYTPSVDDMYPEGFATKISVSKISEPMEGQFRPQFFDGVATIVAKLFLQVMPDKAFFGEKDYQQLQVIKRMVTDLNLPIEIVPVPTVRDKDSGLALSSRNAYLSEDELKIAQQLNLVLLTMAEKIDSGFDTREIESWGI</sequence>
<name>A0A2W5HLT3_9BACT</name>
<dbReference type="UniPathway" id="UPA00028">
    <property type="reaction ID" value="UER00005"/>
</dbReference>
<dbReference type="SUPFAM" id="SSF52374">
    <property type="entry name" value="Nucleotidylyl transferase"/>
    <property type="match status" value="1"/>
</dbReference>
<evidence type="ECO:0000256" key="2">
    <source>
        <dbReference type="ARBA" id="ARBA00009256"/>
    </source>
</evidence>
<evidence type="ECO:0000256" key="3">
    <source>
        <dbReference type="ARBA" id="ARBA00022598"/>
    </source>
</evidence>
<comment type="catalytic activity">
    <reaction evidence="7">
        <text>(R)-pantoate + beta-alanine + ATP = (R)-pantothenate + AMP + diphosphate + H(+)</text>
        <dbReference type="Rhea" id="RHEA:10912"/>
        <dbReference type="ChEBI" id="CHEBI:15378"/>
        <dbReference type="ChEBI" id="CHEBI:15980"/>
        <dbReference type="ChEBI" id="CHEBI:29032"/>
        <dbReference type="ChEBI" id="CHEBI:30616"/>
        <dbReference type="ChEBI" id="CHEBI:33019"/>
        <dbReference type="ChEBI" id="CHEBI:57966"/>
        <dbReference type="ChEBI" id="CHEBI:456215"/>
        <dbReference type="EC" id="6.3.2.1"/>
    </reaction>
</comment>
<dbReference type="GO" id="GO:0004592">
    <property type="term" value="F:pantoate-beta-alanine ligase activity"/>
    <property type="evidence" value="ECO:0007669"/>
    <property type="project" value="UniProtKB-UniRule"/>
</dbReference>
<dbReference type="PANTHER" id="PTHR21299">
    <property type="entry name" value="CYTIDYLATE KINASE/PANTOATE-BETA-ALANINE LIGASE"/>
    <property type="match status" value="1"/>
</dbReference>
<dbReference type="GO" id="GO:0005524">
    <property type="term" value="F:ATP binding"/>
    <property type="evidence" value="ECO:0007669"/>
    <property type="project" value="UniProtKB-KW"/>
</dbReference>
<keyword evidence="4" id="KW-0566">Pantothenate biosynthesis</keyword>
<proteinExistence type="inferred from homology"/>
<protein>
    <recommendedName>
        <fullName evidence="8">Pantoate--beta-alanine ligase</fullName>
        <ecNumber evidence="8">6.3.2.1</ecNumber>
    </recommendedName>
</protein>
<keyword evidence="3 9" id="KW-0436">Ligase</keyword>